<dbReference type="InterPro" id="IPR046347">
    <property type="entry name" value="bZIP_sf"/>
</dbReference>
<dbReference type="InterPro" id="IPR004827">
    <property type="entry name" value="bZIP"/>
</dbReference>
<dbReference type="GO" id="GO:0000977">
    <property type="term" value="F:RNA polymerase II transcription regulatory region sequence-specific DNA binding"/>
    <property type="evidence" value="ECO:0007669"/>
    <property type="project" value="TreeGrafter"/>
</dbReference>
<dbReference type="EMBL" id="JASEJX010000012">
    <property type="protein sequence ID" value="KAK4518998.1"/>
    <property type="molecule type" value="Genomic_DNA"/>
</dbReference>
<dbReference type="CDD" id="cd14705">
    <property type="entry name" value="bZIP_Zip1"/>
    <property type="match status" value="1"/>
</dbReference>
<dbReference type="PANTHER" id="PTHR13044:SF14">
    <property type="entry name" value="CRYPTOCEPHAL, ISOFORM A"/>
    <property type="match status" value="1"/>
</dbReference>
<evidence type="ECO:0000259" key="8">
    <source>
        <dbReference type="PROSITE" id="PS50217"/>
    </source>
</evidence>
<sequence>MINSGSSSANTWLSAHNNIVDSLNQVMDSVSVLSDVELQKELSLFANAQFTYDIAPGVAANDDPISPSSNINAHPHKAEKPDMHSLLNVKLASLAENNYHTSMSPDAIARFYDDSPDCTPPNGYHSPNPSPPNGFHSPNPTPPNGIHLTASSHPGFQGIINPPIIFYGEDAIMGYDDDQFMKTMRLLTNSYDEPQPEALQPTVAAPAISTTATATATKKRNSISTVTVKKSSPLVSNELSTVDSEDDDEDADEPANSAASRRTSQNQAPLTKEDKRRRNTAASARFRVKKKMREQALQQTANEMTEKAKAFENRVHELEREVKWLKALIVEKKDGHLEQMLMQQYGAPMAATSNDSSYHPHHQQMNHVAYNNMSHHHHANNNNSNNNR</sequence>
<dbReference type="SUPFAM" id="SSF57959">
    <property type="entry name" value="Leucine zipper domain"/>
    <property type="match status" value="1"/>
</dbReference>
<evidence type="ECO:0000256" key="2">
    <source>
        <dbReference type="ARBA" id="ARBA00023015"/>
    </source>
</evidence>
<evidence type="ECO:0000256" key="4">
    <source>
        <dbReference type="ARBA" id="ARBA00023163"/>
    </source>
</evidence>
<dbReference type="Gene3D" id="1.20.5.170">
    <property type="match status" value="1"/>
</dbReference>
<dbReference type="GO" id="GO:0001228">
    <property type="term" value="F:DNA-binding transcription activator activity, RNA polymerase II-specific"/>
    <property type="evidence" value="ECO:0007669"/>
    <property type="project" value="TreeGrafter"/>
</dbReference>
<keyword evidence="2" id="KW-0805">Transcription regulation</keyword>
<keyword evidence="6" id="KW-0175">Coiled coil</keyword>
<feature type="coiled-coil region" evidence="6">
    <location>
        <begin position="294"/>
        <end position="328"/>
    </location>
</feature>
<evidence type="ECO:0000313" key="10">
    <source>
        <dbReference type="Proteomes" id="UP001304243"/>
    </source>
</evidence>
<name>A0AAN7DLP6_9FUNG</name>
<dbReference type="PROSITE" id="PS00036">
    <property type="entry name" value="BZIP_BASIC"/>
    <property type="match status" value="1"/>
</dbReference>
<feature type="region of interest" description="Disordered" evidence="7">
    <location>
        <begin position="235"/>
        <end position="285"/>
    </location>
</feature>
<proteinExistence type="predicted"/>
<protein>
    <recommendedName>
        <fullName evidence="8">BZIP domain-containing protein</fullName>
    </recommendedName>
</protein>
<dbReference type="AlphaFoldDB" id="A0AAN7DLP6"/>
<evidence type="ECO:0000313" key="9">
    <source>
        <dbReference type="EMBL" id="KAK4518998.1"/>
    </source>
</evidence>
<keyword evidence="4" id="KW-0804">Transcription</keyword>
<feature type="region of interest" description="Disordered" evidence="7">
    <location>
        <begin position="112"/>
        <end position="154"/>
    </location>
</feature>
<evidence type="ECO:0000256" key="5">
    <source>
        <dbReference type="ARBA" id="ARBA00023242"/>
    </source>
</evidence>
<dbReference type="GeneID" id="89952911"/>
<dbReference type="Proteomes" id="UP001304243">
    <property type="component" value="Unassembled WGS sequence"/>
</dbReference>
<accession>A0AAN7DLP6</accession>
<dbReference type="PROSITE" id="PS50217">
    <property type="entry name" value="BZIP"/>
    <property type="match status" value="1"/>
</dbReference>
<dbReference type="Pfam" id="PF07716">
    <property type="entry name" value="bZIP_2"/>
    <property type="match status" value="1"/>
</dbReference>
<feature type="compositionally biased region" description="Acidic residues" evidence="7">
    <location>
        <begin position="243"/>
        <end position="253"/>
    </location>
</feature>
<comment type="caution">
    <text evidence="9">The sequence shown here is derived from an EMBL/GenBank/DDBJ whole genome shotgun (WGS) entry which is preliminary data.</text>
</comment>
<feature type="domain" description="BZIP" evidence="8">
    <location>
        <begin position="269"/>
        <end position="332"/>
    </location>
</feature>
<gene>
    <name evidence="9" type="ORF">ATC70_009225</name>
</gene>
<evidence type="ECO:0000256" key="1">
    <source>
        <dbReference type="ARBA" id="ARBA00004123"/>
    </source>
</evidence>
<dbReference type="PANTHER" id="PTHR13044">
    <property type="entry name" value="ACTIVATING TRANSCRIPTION FACTOR ATF 4/5"/>
    <property type="match status" value="1"/>
</dbReference>
<keyword evidence="10" id="KW-1185">Reference proteome</keyword>
<dbReference type="RefSeq" id="XP_064685664.1">
    <property type="nucleotide sequence ID" value="XM_064828462.1"/>
</dbReference>
<evidence type="ECO:0000256" key="6">
    <source>
        <dbReference type="SAM" id="Coils"/>
    </source>
</evidence>
<keyword evidence="3" id="KW-0238">DNA-binding</keyword>
<organism evidence="9 10">
    <name type="scientific">Mucor velutinosus</name>
    <dbReference type="NCBI Taxonomy" id="708070"/>
    <lineage>
        <taxon>Eukaryota</taxon>
        <taxon>Fungi</taxon>
        <taxon>Fungi incertae sedis</taxon>
        <taxon>Mucoromycota</taxon>
        <taxon>Mucoromycotina</taxon>
        <taxon>Mucoromycetes</taxon>
        <taxon>Mucorales</taxon>
        <taxon>Mucorineae</taxon>
        <taxon>Mucoraceae</taxon>
        <taxon>Mucor</taxon>
    </lineage>
</organism>
<reference evidence="9 10" key="1">
    <citation type="submission" date="2022-11" db="EMBL/GenBank/DDBJ databases">
        <title>Mucor velutinosus strain NIH1002 WGS.</title>
        <authorList>
            <person name="Subramanian P."/>
            <person name="Mullikin J.C."/>
            <person name="Segre J.A."/>
            <person name="Zelazny A.M."/>
        </authorList>
    </citation>
    <scope>NUCLEOTIDE SEQUENCE [LARGE SCALE GENOMIC DNA]</scope>
    <source>
        <strain evidence="9 10">NIH1002</strain>
    </source>
</reference>
<dbReference type="GO" id="GO:0005634">
    <property type="term" value="C:nucleus"/>
    <property type="evidence" value="ECO:0007669"/>
    <property type="project" value="UniProtKB-SubCell"/>
</dbReference>
<evidence type="ECO:0000256" key="3">
    <source>
        <dbReference type="ARBA" id="ARBA00023125"/>
    </source>
</evidence>
<comment type="subcellular location">
    <subcellularLocation>
        <location evidence="1">Nucleus</location>
    </subcellularLocation>
</comment>
<evidence type="ECO:0000256" key="7">
    <source>
        <dbReference type="SAM" id="MobiDB-lite"/>
    </source>
</evidence>
<keyword evidence="5" id="KW-0539">Nucleus</keyword>